<proteinExistence type="predicted"/>
<sequence>MGEKLFNDGLKTWCLLTWMLWSNRNDRVHGRNSGNTHCILDDVEVLLMDYKRLNKMKKDVRISRVGKTGWMPPAHNQLKLKVNAAVRRMRRGLYCRVISLPCRIIIFVSEVESDSVFAIAAIHSFEGQIIEDILVSLQMLGNDVCN</sequence>
<protein>
    <submittedName>
        <fullName evidence="1">Uncharacterized protein</fullName>
    </submittedName>
</protein>
<evidence type="ECO:0000313" key="1">
    <source>
        <dbReference type="EMBL" id="PON43857.1"/>
    </source>
</evidence>
<dbReference type="EMBL" id="JXTB01000362">
    <property type="protein sequence ID" value="PON43857.1"/>
    <property type="molecule type" value="Genomic_DNA"/>
</dbReference>
<evidence type="ECO:0000313" key="2">
    <source>
        <dbReference type="Proteomes" id="UP000237105"/>
    </source>
</evidence>
<gene>
    <name evidence="1" type="ORF">PanWU01x14_270660</name>
</gene>
<name>A0A2P5B4Y6_PARAD</name>
<organism evidence="1 2">
    <name type="scientific">Parasponia andersonii</name>
    <name type="common">Sponia andersonii</name>
    <dbReference type="NCBI Taxonomy" id="3476"/>
    <lineage>
        <taxon>Eukaryota</taxon>
        <taxon>Viridiplantae</taxon>
        <taxon>Streptophyta</taxon>
        <taxon>Embryophyta</taxon>
        <taxon>Tracheophyta</taxon>
        <taxon>Spermatophyta</taxon>
        <taxon>Magnoliopsida</taxon>
        <taxon>eudicotyledons</taxon>
        <taxon>Gunneridae</taxon>
        <taxon>Pentapetalae</taxon>
        <taxon>rosids</taxon>
        <taxon>fabids</taxon>
        <taxon>Rosales</taxon>
        <taxon>Cannabaceae</taxon>
        <taxon>Parasponia</taxon>
    </lineage>
</organism>
<comment type="caution">
    <text evidence="1">The sequence shown here is derived from an EMBL/GenBank/DDBJ whole genome shotgun (WGS) entry which is preliminary data.</text>
</comment>
<accession>A0A2P5B4Y6</accession>
<dbReference type="Proteomes" id="UP000237105">
    <property type="component" value="Unassembled WGS sequence"/>
</dbReference>
<keyword evidence="2" id="KW-1185">Reference proteome</keyword>
<reference evidence="2" key="1">
    <citation type="submission" date="2016-06" db="EMBL/GenBank/DDBJ databases">
        <title>Parallel loss of symbiosis genes in relatives of nitrogen-fixing non-legume Parasponia.</title>
        <authorList>
            <person name="Van Velzen R."/>
            <person name="Holmer R."/>
            <person name="Bu F."/>
            <person name="Rutten L."/>
            <person name="Van Zeijl A."/>
            <person name="Liu W."/>
            <person name="Santuari L."/>
            <person name="Cao Q."/>
            <person name="Sharma T."/>
            <person name="Shen D."/>
            <person name="Roswanjaya Y."/>
            <person name="Wardhani T."/>
            <person name="Kalhor M.S."/>
            <person name="Jansen J."/>
            <person name="Van den Hoogen J."/>
            <person name="Gungor B."/>
            <person name="Hartog M."/>
            <person name="Hontelez J."/>
            <person name="Verver J."/>
            <person name="Yang W.-C."/>
            <person name="Schijlen E."/>
            <person name="Repin R."/>
            <person name="Schilthuizen M."/>
            <person name="Schranz E."/>
            <person name="Heidstra R."/>
            <person name="Miyata K."/>
            <person name="Fedorova E."/>
            <person name="Kohlen W."/>
            <person name="Bisseling T."/>
            <person name="Smit S."/>
            <person name="Geurts R."/>
        </authorList>
    </citation>
    <scope>NUCLEOTIDE SEQUENCE [LARGE SCALE GENOMIC DNA]</scope>
    <source>
        <strain evidence="2">cv. WU1-14</strain>
    </source>
</reference>
<dbReference type="AlphaFoldDB" id="A0A2P5B4Y6"/>